<dbReference type="GO" id="GO:0005737">
    <property type="term" value="C:cytoplasm"/>
    <property type="evidence" value="ECO:0007669"/>
    <property type="project" value="TreeGrafter"/>
</dbReference>
<dbReference type="InterPro" id="IPR011009">
    <property type="entry name" value="Kinase-like_dom_sf"/>
</dbReference>
<dbReference type="PROSITE" id="PS50011">
    <property type="entry name" value="PROTEIN_KINASE_DOM"/>
    <property type="match status" value="1"/>
</dbReference>
<dbReference type="GO" id="GO:0044773">
    <property type="term" value="P:mitotic DNA damage checkpoint signaling"/>
    <property type="evidence" value="ECO:0007669"/>
    <property type="project" value="TreeGrafter"/>
</dbReference>
<dbReference type="SUPFAM" id="SSF56112">
    <property type="entry name" value="Protein kinase-like (PK-like)"/>
    <property type="match status" value="1"/>
</dbReference>
<organism evidence="2 3">
    <name type="scientific">Acrasis kona</name>
    <dbReference type="NCBI Taxonomy" id="1008807"/>
    <lineage>
        <taxon>Eukaryota</taxon>
        <taxon>Discoba</taxon>
        <taxon>Heterolobosea</taxon>
        <taxon>Tetramitia</taxon>
        <taxon>Eutetramitia</taxon>
        <taxon>Acrasidae</taxon>
        <taxon>Acrasis</taxon>
    </lineage>
</organism>
<name>A0AAW2YQT1_9EUKA</name>
<dbReference type="GO" id="GO:0005634">
    <property type="term" value="C:nucleus"/>
    <property type="evidence" value="ECO:0007669"/>
    <property type="project" value="TreeGrafter"/>
</dbReference>
<proteinExistence type="predicted"/>
<dbReference type="Proteomes" id="UP001431209">
    <property type="component" value="Unassembled WGS sequence"/>
</dbReference>
<dbReference type="PANTHER" id="PTHR44167">
    <property type="entry name" value="OVARIAN-SPECIFIC SERINE/THREONINE-PROTEIN KINASE LOK-RELATED"/>
    <property type="match status" value="1"/>
</dbReference>
<accession>A0AAW2YQT1</accession>
<keyword evidence="2" id="KW-0808">Transferase</keyword>
<dbReference type="AlphaFoldDB" id="A0AAW2YQT1"/>
<sequence>MSVNQRTERTEEGLLLAEHNLSIVSDYRSFKYGLDPETFSRAASERNIKFSDKVMNTYCDEFWFGLSFDTYYTRALAKSIDNYLCDERKMIDRLYNWEHSNLIFYLKKICNVEDLDYWFFYFEEVRHAYKNLQHDKEALTNYIKLFPLVELLDVYINSTKLFANLDSKIQLNLFITNNEHDENEEYENAFQVSSINKVTINVCIGAPTISVYVITPKDNHYDFVLIDSIATLDCTEDLSRLIAFFFKILNNDTLPQHNDISSSYNVILSKDYQQNVIKLKNLIDKLGFVKLSPIFQGESRIFKCFDKQKKQFIIKLKGKYGDFDGNFEIQILKQFNGYPGIVKMYYSDPCFEGSQSLIIMERLEVFTIEDETYESKIGYMKSLLQVLEHLHNHNILHNDIKLNNVMFRDRDQSVLIDFDLAEMIETQCTNKGGSKGYISPEKLKNLHYGKESDMYSVGILFAEWIYEIKFSDFGSESGDKIRQHIADEADRQINILTTKLILMLIDPNPSKRPSAESALQDEIFINYKKTICYSFRPDEN</sequence>
<dbReference type="PROSITE" id="PS00108">
    <property type="entry name" value="PROTEIN_KINASE_ST"/>
    <property type="match status" value="1"/>
</dbReference>
<dbReference type="InterPro" id="IPR000719">
    <property type="entry name" value="Prot_kinase_dom"/>
</dbReference>
<keyword evidence="3" id="KW-1185">Reference proteome</keyword>
<gene>
    <name evidence="2" type="ORF">AKO1_009112</name>
</gene>
<protein>
    <submittedName>
        <fullName evidence="2">Serine/threonine-protein kinase</fullName>
    </submittedName>
</protein>
<dbReference type="InterPro" id="IPR008271">
    <property type="entry name" value="Ser/Thr_kinase_AS"/>
</dbReference>
<dbReference type="PANTHER" id="PTHR44167:SF18">
    <property type="entry name" value="PROTEIN KINASE DOMAIN-CONTAINING PROTEIN"/>
    <property type="match status" value="1"/>
</dbReference>
<dbReference type="GO" id="GO:0004674">
    <property type="term" value="F:protein serine/threonine kinase activity"/>
    <property type="evidence" value="ECO:0007669"/>
    <property type="project" value="TreeGrafter"/>
</dbReference>
<comment type="caution">
    <text evidence="2">The sequence shown here is derived from an EMBL/GenBank/DDBJ whole genome shotgun (WGS) entry which is preliminary data.</text>
</comment>
<dbReference type="Gene3D" id="1.10.510.10">
    <property type="entry name" value="Transferase(Phosphotransferase) domain 1"/>
    <property type="match status" value="1"/>
</dbReference>
<dbReference type="GO" id="GO:0005524">
    <property type="term" value="F:ATP binding"/>
    <property type="evidence" value="ECO:0007669"/>
    <property type="project" value="InterPro"/>
</dbReference>
<dbReference type="SMART" id="SM00220">
    <property type="entry name" value="S_TKc"/>
    <property type="match status" value="1"/>
</dbReference>
<evidence type="ECO:0000313" key="2">
    <source>
        <dbReference type="EMBL" id="KAL0479196.1"/>
    </source>
</evidence>
<evidence type="ECO:0000259" key="1">
    <source>
        <dbReference type="PROSITE" id="PS50011"/>
    </source>
</evidence>
<evidence type="ECO:0000313" key="3">
    <source>
        <dbReference type="Proteomes" id="UP001431209"/>
    </source>
</evidence>
<reference evidence="2 3" key="1">
    <citation type="submission" date="2024-03" db="EMBL/GenBank/DDBJ databases">
        <title>The Acrasis kona genome and developmental transcriptomes reveal deep origins of eukaryotic multicellular pathways.</title>
        <authorList>
            <person name="Sheikh S."/>
            <person name="Fu C.-J."/>
            <person name="Brown M.W."/>
            <person name="Baldauf S.L."/>
        </authorList>
    </citation>
    <scope>NUCLEOTIDE SEQUENCE [LARGE SCALE GENOMIC DNA]</scope>
    <source>
        <strain evidence="2 3">ATCC MYA-3509</strain>
    </source>
</reference>
<keyword evidence="2" id="KW-0418">Kinase</keyword>
<dbReference type="Pfam" id="PF00069">
    <property type="entry name" value="Pkinase"/>
    <property type="match status" value="1"/>
</dbReference>
<dbReference type="EMBL" id="JAOPGA020000511">
    <property type="protein sequence ID" value="KAL0479196.1"/>
    <property type="molecule type" value="Genomic_DNA"/>
</dbReference>
<feature type="domain" description="Protein kinase" evidence="1">
    <location>
        <begin position="280"/>
        <end position="525"/>
    </location>
</feature>